<dbReference type="PRINTS" id="PR00081">
    <property type="entry name" value="GDHRDH"/>
</dbReference>
<name>A0ABN3K579_9ACTN</name>
<evidence type="ECO:0000256" key="3">
    <source>
        <dbReference type="ARBA" id="ARBA00023027"/>
    </source>
</evidence>
<organism evidence="6 7">
    <name type="scientific">Actinomadura vinacea</name>
    <dbReference type="NCBI Taxonomy" id="115336"/>
    <lineage>
        <taxon>Bacteria</taxon>
        <taxon>Bacillati</taxon>
        <taxon>Actinomycetota</taxon>
        <taxon>Actinomycetes</taxon>
        <taxon>Streptosporangiales</taxon>
        <taxon>Thermomonosporaceae</taxon>
        <taxon>Actinomadura</taxon>
    </lineage>
</organism>
<evidence type="ECO:0000256" key="5">
    <source>
        <dbReference type="ARBA" id="ARBA00023221"/>
    </source>
</evidence>
<dbReference type="PANTHER" id="PTHR43180:SF28">
    <property type="entry name" value="NAD(P)-BINDING ROSSMANN-FOLD SUPERFAMILY PROTEIN"/>
    <property type="match status" value="1"/>
</dbReference>
<keyword evidence="2" id="KW-0560">Oxidoreductase</keyword>
<accession>A0ABN3K579</accession>
<dbReference type="InterPro" id="IPR002347">
    <property type="entry name" value="SDR_fam"/>
</dbReference>
<reference evidence="6 7" key="1">
    <citation type="journal article" date="2019" name="Int. J. Syst. Evol. Microbiol.">
        <title>The Global Catalogue of Microorganisms (GCM) 10K type strain sequencing project: providing services to taxonomists for standard genome sequencing and annotation.</title>
        <authorList>
            <consortium name="The Broad Institute Genomics Platform"/>
            <consortium name="The Broad Institute Genome Sequencing Center for Infectious Disease"/>
            <person name="Wu L."/>
            <person name="Ma J."/>
        </authorList>
    </citation>
    <scope>NUCLEOTIDE SEQUENCE [LARGE SCALE GENOMIC DNA]</scope>
    <source>
        <strain evidence="6 7">JCM 3325</strain>
    </source>
</reference>
<dbReference type="PRINTS" id="PR00080">
    <property type="entry name" value="SDRFAMILY"/>
</dbReference>
<dbReference type="RefSeq" id="WP_344596055.1">
    <property type="nucleotide sequence ID" value="NZ_BAAARW010000035.1"/>
</dbReference>
<dbReference type="EMBL" id="BAAARW010000035">
    <property type="protein sequence ID" value="GAA2448816.1"/>
    <property type="molecule type" value="Genomic_DNA"/>
</dbReference>
<dbReference type="Gene3D" id="3.40.50.720">
    <property type="entry name" value="NAD(P)-binding Rossmann-like Domain"/>
    <property type="match status" value="1"/>
</dbReference>
<evidence type="ECO:0000256" key="1">
    <source>
        <dbReference type="ARBA" id="ARBA00006484"/>
    </source>
</evidence>
<dbReference type="SUPFAM" id="SSF51735">
    <property type="entry name" value="NAD(P)-binding Rossmann-fold domains"/>
    <property type="match status" value="1"/>
</dbReference>
<keyword evidence="3" id="KW-0520">NAD</keyword>
<evidence type="ECO:0000256" key="4">
    <source>
        <dbReference type="ARBA" id="ARBA00023098"/>
    </source>
</evidence>
<keyword evidence="5" id="KW-0753">Steroid metabolism</keyword>
<dbReference type="PANTHER" id="PTHR43180">
    <property type="entry name" value="3-OXOACYL-(ACYL-CARRIER-PROTEIN) REDUCTASE (AFU_ORTHOLOGUE AFUA_6G11210)"/>
    <property type="match status" value="1"/>
</dbReference>
<evidence type="ECO:0000313" key="7">
    <source>
        <dbReference type="Proteomes" id="UP001501231"/>
    </source>
</evidence>
<gene>
    <name evidence="6" type="ORF">GCM10010191_77850</name>
</gene>
<comment type="caution">
    <text evidence="6">The sequence shown here is derived from an EMBL/GenBank/DDBJ whole genome shotgun (WGS) entry which is preliminary data.</text>
</comment>
<dbReference type="NCBIfam" id="NF005559">
    <property type="entry name" value="PRK07231.1"/>
    <property type="match status" value="1"/>
</dbReference>
<dbReference type="Pfam" id="PF13561">
    <property type="entry name" value="adh_short_C2"/>
    <property type="match status" value="1"/>
</dbReference>
<comment type="similarity">
    <text evidence="1">Belongs to the short-chain dehydrogenases/reductases (SDR) family.</text>
</comment>
<keyword evidence="4" id="KW-0443">Lipid metabolism</keyword>
<proteinExistence type="inferred from homology"/>
<evidence type="ECO:0000256" key="2">
    <source>
        <dbReference type="ARBA" id="ARBA00023002"/>
    </source>
</evidence>
<protein>
    <submittedName>
        <fullName evidence="6">Glucose 1-dehydrogenase</fullName>
    </submittedName>
</protein>
<sequence length="278" mass="27997">MSGRMDGRVAIVTGGASGIGAASVRRFLDEGATVVIADVQEEPGRALAAELGERASYAHCDVSTEDSVAGLVDTAVERHGRLDVMFANAGIMGALGPIAKSRIEDVDATFAVNLRGVLLSMKHAARVMQPRRSGCILATSSPAGVMGGVGPHAYSAAKAGVIGLVQSVAAELRPHGIRVNAIIPGAILSAMTADLVAGDPGDLAGASTKLTSSPLVGRPGAPEDVAAAAAFLACDDAAFVTGSTFRIDAGYTCAPGESPFAAGQWSEPVGVYEAGRRG</sequence>
<evidence type="ECO:0000313" key="6">
    <source>
        <dbReference type="EMBL" id="GAA2448816.1"/>
    </source>
</evidence>
<keyword evidence="7" id="KW-1185">Reference proteome</keyword>
<dbReference type="Proteomes" id="UP001501231">
    <property type="component" value="Unassembled WGS sequence"/>
</dbReference>
<dbReference type="InterPro" id="IPR036291">
    <property type="entry name" value="NAD(P)-bd_dom_sf"/>
</dbReference>